<dbReference type="SUPFAM" id="SSF55060">
    <property type="entry name" value="GHMP Kinase, C-terminal domain"/>
    <property type="match status" value="1"/>
</dbReference>
<keyword evidence="3" id="KW-0067">ATP-binding</keyword>
<feature type="domain" description="Diphosphomevalonate decarboxylase-like N-terminal" evidence="7">
    <location>
        <begin position="24"/>
        <end position="183"/>
    </location>
</feature>
<feature type="domain" description="Mvd1 C-terminal" evidence="6">
    <location>
        <begin position="210"/>
        <end position="345"/>
    </location>
</feature>
<dbReference type="Pfam" id="PF18376">
    <property type="entry name" value="MDD_C"/>
    <property type="match status" value="1"/>
</dbReference>
<proteinExistence type="predicted"/>
<reference evidence="8 9" key="1">
    <citation type="submission" date="2023-12" db="EMBL/GenBank/DDBJ databases">
        <title>Genomic sequences of Capnocytophaga and Parvimonas strains.</title>
        <authorList>
            <person name="Watt R.M."/>
            <person name="Wang M."/>
            <person name="Yang T."/>
            <person name="Tong W.M."/>
        </authorList>
    </citation>
    <scope>NUCLEOTIDE SEQUENCE [LARGE SCALE GENOMIC DNA]</scope>
    <source>
        <strain evidence="8 9">CCUG 13156</strain>
    </source>
</reference>
<organism evidence="8 9">
    <name type="scientific">Capnocytophaga gingivalis</name>
    <dbReference type="NCBI Taxonomy" id="1017"/>
    <lineage>
        <taxon>Bacteria</taxon>
        <taxon>Pseudomonadati</taxon>
        <taxon>Bacteroidota</taxon>
        <taxon>Flavobacteriia</taxon>
        <taxon>Flavobacteriales</taxon>
        <taxon>Flavobacteriaceae</taxon>
        <taxon>Capnocytophaga</taxon>
    </lineage>
</organism>
<name>A0ABU5Y948_9FLAO</name>
<evidence type="ECO:0000313" key="8">
    <source>
        <dbReference type="EMBL" id="MEB3040460.1"/>
    </source>
</evidence>
<comment type="caution">
    <text evidence="8">The sequence shown here is derived from an EMBL/GenBank/DDBJ whole genome shotgun (WGS) entry which is preliminary data.</text>
</comment>
<keyword evidence="2" id="KW-0547">Nucleotide-binding</keyword>
<evidence type="ECO:0000256" key="4">
    <source>
        <dbReference type="ARBA" id="ARBA00023098"/>
    </source>
</evidence>
<accession>A0ABU5Y948</accession>
<evidence type="ECO:0000259" key="6">
    <source>
        <dbReference type="Pfam" id="PF18376"/>
    </source>
</evidence>
<evidence type="ECO:0000256" key="5">
    <source>
        <dbReference type="ARBA" id="ARBA00023239"/>
    </source>
</evidence>
<dbReference type="InterPro" id="IPR036554">
    <property type="entry name" value="GHMP_kinase_C_sf"/>
</dbReference>
<evidence type="ECO:0000256" key="2">
    <source>
        <dbReference type="ARBA" id="ARBA00022741"/>
    </source>
</evidence>
<dbReference type="Gene3D" id="3.30.230.10">
    <property type="match status" value="1"/>
</dbReference>
<keyword evidence="1" id="KW-0444">Lipid biosynthesis</keyword>
<dbReference type="EMBL" id="JAYKBV010000008">
    <property type="protein sequence ID" value="MEB3040460.1"/>
    <property type="molecule type" value="Genomic_DNA"/>
</dbReference>
<protein>
    <submittedName>
        <fullName evidence="8">Diphosphomevalonate decarboxylase</fullName>
    </submittedName>
</protein>
<dbReference type="PANTHER" id="PTHR10977:SF3">
    <property type="entry name" value="DIPHOSPHOMEVALONATE DECARBOXYLASE"/>
    <property type="match status" value="1"/>
</dbReference>
<dbReference type="SUPFAM" id="SSF54211">
    <property type="entry name" value="Ribosomal protein S5 domain 2-like"/>
    <property type="match status" value="1"/>
</dbReference>
<evidence type="ECO:0000256" key="3">
    <source>
        <dbReference type="ARBA" id="ARBA00022840"/>
    </source>
</evidence>
<dbReference type="InterPro" id="IPR005935">
    <property type="entry name" value="Mev_decarb"/>
</dbReference>
<dbReference type="PIRSF" id="PIRSF015950">
    <property type="entry name" value="Mev_P_decrbx"/>
    <property type="match status" value="1"/>
</dbReference>
<sequence>MLVEKFIPKAYSERVEAAKVRHRAYSNIALVKYWGKRDEQIPMNPSISFTLSHSYTETVIEMAPRTDFTSSFQIDFFFDEEPKDNFLPKIETFFTRIRNYIPFLRDYYFVIRSSNSFPHSAGIASSASAMAALAVCLMKIEKLFDPEMTEQFFHEKASFLARLGSGSACRSTYSGVVLWGEHSAVMGSSDLYGIPMEDVHEVFNTYQDTILLIDKGQKPVSSTKGHQLMIGHPYAEARFLQAREHIAALKSILKKGDLEGFMALVESEALALHAMMMTSDPYYLLMRPNTIAAIEKIWYLRASTQKPLCFTLDAGANIHLLYPKAYKADIIPFIERELKPLCQDQEVIYDEVKSEP</sequence>
<evidence type="ECO:0000313" key="9">
    <source>
        <dbReference type="Proteomes" id="UP001324270"/>
    </source>
</evidence>
<evidence type="ECO:0000259" key="7">
    <source>
        <dbReference type="Pfam" id="PF22700"/>
    </source>
</evidence>
<keyword evidence="4" id="KW-0443">Lipid metabolism</keyword>
<keyword evidence="5" id="KW-0456">Lyase</keyword>
<keyword evidence="9" id="KW-1185">Reference proteome</keyword>
<dbReference type="PANTHER" id="PTHR10977">
    <property type="entry name" value="DIPHOSPHOMEVALONATE DECARBOXYLASE"/>
    <property type="match status" value="1"/>
</dbReference>
<dbReference type="Proteomes" id="UP001324270">
    <property type="component" value="Unassembled WGS sequence"/>
</dbReference>
<gene>
    <name evidence="8" type="ORF">VJJ49_07100</name>
</gene>
<dbReference type="InterPro" id="IPR014721">
    <property type="entry name" value="Ribsml_uS5_D2-typ_fold_subgr"/>
</dbReference>
<dbReference type="InterPro" id="IPR041431">
    <property type="entry name" value="Mvd1_C"/>
</dbReference>
<evidence type="ECO:0000256" key="1">
    <source>
        <dbReference type="ARBA" id="ARBA00022516"/>
    </source>
</evidence>
<dbReference type="InterPro" id="IPR053859">
    <property type="entry name" value="MVD-like_N"/>
</dbReference>
<dbReference type="Pfam" id="PF22700">
    <property type="entry name" value="MVD-like_N"/>
    <property type="match status" value="1"/>
</dbReference>
<dbReference type="Gene3D" id="3.30.70.890">
    <property type="entry name" value="GHMP kinase, C-terminal domain"/>
    <property type="match status" value="1"/>
</dbReference>
<dbReference type="InterPro" id="IPR020568">
    <property type="entry name" value="Ribosomal_Su5_D2-typ_SF"/>
</dbReference>
<dbReference type="RefSeq" id="WP_323979445.1">
    <property type="nucleotide sequence ID" value="NZ_JAYKBV010000008.1"/>
</dbReference>